<comment type="caution">
    <text evidence="5">The sequence shown here is derived from an EMBL/GenBank/DDBJ whole genome shotgun (WGS) entry which is preliminary data.</text>
</comment>
<reference evidence="5" key="1">
    <citation type="submission" date="2019-08" db="EMBL/GenBank/DDBJ databases">
        <authorList>
            <person name="Kucharzyk K."/>
            <person name="Murdoch R.W."/>
            <person name="Higgins S."/>
            <person name="Loffler F."/>
        </authorList>
    </citation>
    <scope>NUCLEOTIDE SEQUENCE</scope>
</reference>
<dbReference type="GO" id="GO:0003700">
    <property type="term" value="F:DNA-binding transcription factor activity"/>
    <property type="evidence" value="ECO:0007669"/>
    <property type="project" value="TreeGrafter"/>
</dbReference>
<evidence type="ECO:0000256" key="3">
    <source>
        <dbReference type="ARBA" id="ARBA00023163"/>
    </source>
</evidence>
<organism evidence="5">
    <name type="scientific">bioreactor metagenome</name>
    <dbReference type="NCBI Taxonomy" id="1076179"/>
    <lineage>
        <taxon>unclassified sequences</taxon>
        <taxon>metagenomes</taxon>
        <taxon>ecological metagenomes</taxon>
    </lineage>
</organism>
<keyword evidence="3" id="KW-0804">Transcription</keyword>
<dbReference type="PANTHER" id="PTHR30146:SF109">
    <property type="entry name" value="HTH-TYPE TRANSCRIPTIONAL REGULATOR GALS"/>
    <property type="match status" value="1"/>
</dbReference>
<evidence type="ECO:0000256" key="1">
    <source>
        <dbReference type="ARBA" id="ARBA00023015"/>
    </source>
</evidence>
<dbReference type="GO" id="GO:0000976">
    <property type="term" value="F:transcription cis-regulatory region binding"/>
    <property type="evidence" value="ECO:0007669"/>
    <property type="project" value="TreeGrafter"/>
</dbReference>
<name>A0A645F9C9_9ZZZZ</name>
<dbReference type="InterPro" id="IPR028082">
    <property type="entry name" value="Peripla_BP_I"/>
</dbReference>
<evidence type="ECO:0000259" key="4">
    <source>
        <dbReference type="Pfam" id="PF13377"/>
    </source>
</evidence>
<protein>
    <submittedName>
        <fullName evidence="5">HTH-type transcriptional repressor PurR</fullName>
    </submittedName>
</protein>
<dbReference type="CDD" id="cd06267">
    <property type="entry name" value="PBP1_LacI_sugar_binding-like"/>
    <property type="match status" value="1"/>
</dbReference>
<evidence type="ECO:0000256" key="2">
    <source>
        <dbReference type="ARBA" id="ARBA00023125"/>
    </source>
</evidence>
<gene>
    <name evidence="5" type="primary">purR_63</name>
    <name evidence="5" type="ORF">SDC9_157521</name>
</gene>
<evidence type="ECO:0000313" key="5">
    <source>
        <dbReference type="EMBL" id="MPN10226.1"/>
    </source>
</evidence>
<accession>A0A645F9C9</accession>
<keyword evidence="1" id="KW-0805">Transcription regulation</keyword>
<dbReference type="Gene3D" id="3.40.50.2300">
    <property type="match status" value="2"/>
</dbReference>
<dbReference type="InterPro" id="IPR046335">
    <property type="entry name" value="LacI/GalR-like_sensor"/>
</dbReference>
<keyword evidence="2" id="KW-0238">DNA-binding</keyword>
<dbReference type="SUPFAM" id="SSF53822">
    <property type="entry name" value="Periplasmic binding protein-like I"/>
    <property type="match status" value="1"/>
</dbReference>
<feature type="domain" description="Transcriptional regulator LacI/GalR-like sensor" evidence="4">
    <location>
        <begin position="79"/>
        <end position="247"/>
    </location>
</feature>
<proteinExistence type="predicted"/>
<dbReference type="Pfam" id="PF13377">
    <property type="entry name" value="Peripla_BP_3"/>
    <property type="match status" value="1"/>
</dbReference>
<dbReference type="EMBL" id="VSSQ01056375">
    <property type="protein sequence ID" value="MPN10226.1"/>
    <property type="molecule type" value="Genomic_DNA"/>
</dbReference>
<sequence>MIDPFEAGDRLPRESWALNFFQQVKAEAVLLGPLDADRYKLLEKELAAIPRLVVFDALDPLPVSHVGLDMPGSCRMAMEYLYRAEHRRIGYLGLNRFDAASDSPFTRYALYRAFLAEHRLEFRDDWIIRTSAAGPEPEMLDAVKRLLTGEHRVTALLCHEDAFGLLALKAAAECGIAVPEDLSVIGFDDQPSAWLAHPGLTTIHFDINSYVDKLVEFTLEAVNTPAGSVPPVRQYREQPRLVVRDSVARITHLPV</sequence>
<dbReference type="AlphaFoldDB" id="A0A645F9C9"/>
<dbReference type="PANTHER" id="PTHR30146">
    <property type="entry name" value="LACI-RELATED TRANSCRIPTIONAL REPRESSOR"/>
    <property type="match status" value="1"/>
</dbReference>